<feature type="transmembrane region" description="Helical" evidence="1">
    <location>
        <begin position="24"/>
        <end position="51"/>
    </location>
</feature>
<gene>
    <name evidence="2" type="ORF">NC653_023838</name>
</gene>
<evidence type="ECO:0000256" key="1">
    <source>
        <dbReference type="SAM" id="Phobius"/>
    </source>
</evidence>
<keyword evidence="3" id="KW-1185">Reference proteome</keyword>
<keyword evidence="1" id="KW-0812">Transmembrane</keyword>
<proteinExistence type="predicted"/>
<protein>
    <submittedName>
        <fullName evidence="2">Uncharacterized protein</fullName>
    </submittedName>
</protein>
<dbReference type="EMBL" id="JAQIZT010000009">
    <property type="protein sequence ID" value="KAJ6986040.1"/>
    <property type="molecule type" value="Genomic_DNA"/>
</dbReference>
<name>A0AAD6MJR2_9ROSI</name>
<organism evidence="2 3">
    <name type="scientific">Populus alba x Populus x berolinensis</name>
    <dbReference type="NCBI Taxonomy" id="444605"/>
    <lineage>
        <taxon>Eukaryota</taxon>
        <taxon>Viridiplantae</taxon>
        <taxon>Streptophyta</taxon>
        <taxon>Embryophyta</taxon>
        <taxon>Tracheophyta</taxon>
        <taxon>Spermatophyta</taxon>
        <taxon>Magnoliopsida</taxon>
        <taxon>eudicotyledons</taxon>
        <taxon>Gunneridae</taxon>
        <taxon>Pentapetalae</taxon>
        <taxon>rosids</taxon>
        <taxon>fabids</taxon>
        <taxon>Malpighiales</taxon>
        <taxon>Salicaceae</taxon>
        <taxon>Saliceae</taxon>
        <taxon>Populus</taxon>
    </lineage>
</organism>
<sequence>MELHGMHVTLLHQLTITRWFLLKYLAIVSVRFFCSSVEIFLSAVLFLLYAIRQEMQYS</sequence>
<reference evidence="2" key="1">
    <citation type="journal article" date="2023" name="Mol. Ecol. Resour.">
        <title>Chromosome-level genome assembly of a triploid poplar Populus alba 'Berolinensis'.</title>
        <authorList>
            <person name="Chen S."/>
            <person name="Yu Y."/>
            <person name="Wang X."/>
            <person name="Wang S."/>
            <person name="Zhang T."/>
            <person name="Zhou Y."/>
            <person name="He R."/>
            <person name="Meng N."/>
            <person name="Wang Y."/>
            <person name="Liu W."/>
            <person name="Liu Z."/>
            <person name="Liu J."/>
            <person name="Guo Q."/>
            <person name="Huang H."/>
            <person name="Sederoff R.R."/>
            <person name="Wang G."/>
            <person name="Qu G."/>
            <person name="Chen S."/>
        </authorList>
    </citation>
    <scope>NUCLEOTIDE SEQUENCE</scope>
    <source>
        <strain evidence="2">SC-2020</strain>
    </source>
</reference>
<comment type="caution">
    <text evidence="2">The sequence shown here is derived from an EMBL/GenBank/DDBJ whole genome shotgun (WGS) entry which is preliminary data.</text>
</comment>
<dbReference type="Proteomes" id="UP001164929">
    <property type="component" value="Chromosome 9"/>
</dbReference>
<evidence type="ECO:0000313" key="3">
    <source>
        <dbReference type="Proteomes" id="UP001164929"/>
    </source>
</evidence>
<dbReference type="AlphaFoldDB" id="A0AAD6MJR2"/>
<keyword evidence="1" id="KW-0472">Membrane</keyword>
<accession>A0AAD6MJR2</accession>
<evidence type="ECO:0000313" key="2">
    <source>
        <dbReference type="EMBL" id="KAJ6986040.1"/>
    </source>
</evidence>
<keyword evidence="1" id="KW-1133">Transmembrane helix</keyword>